<sequence length="361" mass="39508">MSERPRRTTRAPAKTPLELNTPSKRAKRKAVEVVDPAESLRVLLQSPKSVLTTTNISDIINLSTWTLLSPESQAALRALLPPTAFVAYNESLGRDHPALNYFGNSGPMDVDSPPLSIELNPSIFNDPHFLAAAHTFQDHMYSNWLSDAHAEKVRMFQDAIRDGSLAAPWKDEVWERDHPSVSETPVPSSSSSLPNEGGPESGARAGGAAEIKLIALAKHGVVRVGDVIAYSRHFSTHQLLIEKDVIVQSIHPSSHALTVLASPGTSKSLPLSLLSPHPSDPEPPTRSMTITSPTMLETGLLDMDGRIEKAQRPNGNAWKRVSVWRWRDGTLDGGVGEGERGGRENHGTLFYLRGCYYHDMI</sequence>
<feature type="region of interest" description="Disordered" evidence="1">
    <location>
        <begin position="176"/>
        <end position="204"/>
    </location>
</feature>
<dbReference type="Pfam" id="PF13919">
    <property type="entry name" value="ASXH"/>
    <property type="match status" value="1"/>
</dbReference>
<proteinExistence type="predicted"/>
<reference evidence="3 4" key="1">
    <citation type="submission" date="2014-04" db="EMBL/GenBank/DDBJ databases">
        <authorList>
            <consortium name="DOE Joint Genome Institute"/>
            <person name="Kuo A."/>
            <person name="Kohler A."/>
            <person name="Nagy L.G."/>
            <person name="Floudas D."/>
            <person name="Copeland A."/>
            <person name="Barry K.W."/>
            <person name="Cichocki N."/>
            <person name="Veneault-Fourrey C."/>
            <person name="LaButti K."/>
            <person name="Lindquist E.A."/>
            <person name="Lipzen A."/>
            <person name="Lundell T."/>
            <person name="Morin E."/>
            <person name="Murat C."/>
            <person name="Sun H."/>
            <person name="Tunlid A."/>
            <person name="Henrissat B."/>
            <person name="Grigoriev I.V."/>
            <person name="Hibbett D.S."/>
            <person name="Martin F."/>
            <person name="Nordberg H.P."/>
            <person name="Cantor M.N."/>
            <person name="Hua S.X."/>
        </authorList>
    </citation>
    <scope>NUCLEOTIDE SEQUENCE [LARGE SCALE GENOMIC DNA]</scope>
    <source>
        <strain evidence="3 4">LaAM-08-1</strain>
    </source>
</reference>
<keyword evidence="4" id="KW-1185">Reference proteome</keyword>
<feature type="domain" description="ASX DEUBAD" evidence="2">
    <location>
        <begin position="36"/>
        <end position="178"/>
    </location>
</feature>
<dbReference type="InterPro" id="IPR028020">
    <property type="entry name" value="ASX_DEUBAD_dom"/>
</dbReference>
<dbReference type="AlphaFoldDB" id="A0A0C9WR99"/>
<dbReference type="EMBL" id="KN838818">
    <property type="protein sequence ID" value="KIJ93905.1"/>
    <property type="molecule type" value="Genomic_DNA"/>
</dbReference>
<dbReference type="HOGENOM" id="CLU_758690_0_0_1"/>
<evidence type="ECO:0000259" key="2">
    <source>
        <dbReference type="Pfam" id="PF13919"/>
    </source>
</evidence>
<dbReference type="STRING" id="1095629.A0A0C9WR99"/>
<evidence type="ECO:0000256" key="1">
    <source>
        <dbReference type="SAM" id="MobiDB-lite"/>
    </source>
</evidence>
<protein>
    <submittedName>
        <fullName evidence="3">Unplaced genomic scaffold K443scaffold_283, whole genome shotgun sequence</fullName>
    </submittedName>
</protein>
<feature type="compositionally biased region" description="Low complexity" evidence="1">
    <location>
        <begin position="181"/>
        <end position="202"/>
    </location>
</feature>
<accession>A0A0C9WR99</accession>
<dbReference type="OrthoDB" id="2289918at2759"/>
<name>A0A0C9WR99_9AGAR</name>
<evidence type="ECO:0000313" key="3">
    <source>
        <dbReference type="EMBL" id="KIJ93905.1"/>
    </source>
</evidence>
<feature type="region of interest" description="Disordered" evidence="1">
    <location>
        <begin position="1"/>
        <end position="28"/>
    </location>
</feature>
<organism evidence="3 4">
    <name type="scientific">Laccaria amethystina LaAM-08-1</name>
    <dbReference type="NCBI Taxonomy" id="1095629"/>
    <lineage>
        <taxon>Eukaryota</taxon>
        <taxon>Fungi</taxon>
        <taxon>Dikarya</taxon>
        <taxon>Basidiomycota</taxon>
        <taxon>Agaricomycotina</taxon>
        <taxon>Agaricomycetes</taxon>
        <taxon>Agaricomycetidae</taxon>
        <taxon>Agaricales</taxon>
        <taxon>Agaricineae</taxon>
        <taxon>Hydnangiaceae</taxon>
        <taxon>Laccaria</taxon>
    </lineage>
</organism>
<dbReference type="Proteomes" id="UP000054477">
    <property type="component" value="Unassembled WGS sequence"/>
</dbReference>
<evidence type="ECO:0000313" key="4">
    <source>
        <dbReference type="Proteomes" id="UP000054477"/>
    </source>
</evidence>
<gene>
    <name evidence="3" type="ORF">K443DRAFT_684149</name>
</gene>
<reference evidence="4" key="2">
    <citation type="submission" date="2015-01" db="EMBL/GenBank/DDBJ databases">
        <title>Evolutionary Origins and Diversification of the Mycorrhizal Mutualists.</title>
        <authorList>
            <consortium name="DOE Joint Genome Institute"/>
            <consortium name="Mycorrhizal Genomics Consortium"/>
            <person name="Kohler A."/>
            <person name="Kuo A."/>
            <person name="Nagy L.G."/>
            <person name="Floudas D."/>
            <person name="Copeland A."/>
            <person name="Barry K.W."/>
            <person name="Cichocki N."/>
            <person name="Veneault-Fourrey C."/>
            <person name="LaButti K."/>
            <person name="Lindquist E.A."/>
            <person name="Lipzen A."/>
            <person name="Lundell T."/>
            <person name="Morin E."/>
            <person name="Murat C."/>
            <person name="Riley R."/>
            <person name="Ohm R."/>
            <person name="Sun H."/>
            <person name="Tunlid A."/>
            <person name="Henrissat B."/>
            <person name="Grigoriev I.V."/>
            <person name="Hibbett D.S."/>
            <person name="Martin F."/>
        </authorList>
    </citation>
    <scope>NUCLEOTIDE SEQUENCE [LARGE SCALE GENOMIC DNA]</scope>
    <source>
        <strain evidence="4">LaAM-08-1</strain>
    </source>
</reference>